<gene>
    <name evidence="1" type="primary">RvY_00038-1</name>
    <name evidence="1" type="synonym">RvY_00038.1</name>
    <name evidence="1" type="ORF">RvY_00038</name>
</gene>
<organism evidence="1 2">
    <name type="scientific">Ramazzottius varieornatus</name>
    <name type="common">Water bear</name>
    <name type="synonym">Tardigrade</name>
    <dbReference type="NCBI Taxonomy" id="947166"/>
    <lineage>
        <taxon>Eukaryota</taxon>
        <taxon>Metazoa</taxon>
        <taxon>Ecdysozoa</taxon>
        <taxon>Tardigrada</taxon>
        <taxon>Eutardigrada</taxon>
        <taxon>Parachela</taxon>
        <taxon>Hypsibioidea</taxon>
        <taxon>Ramazzottiidae</taxon>
        <taxon>Ramazzottius</taxon>
    </lineage>
</organism>
<sequence>MKACGTFSQASATFDSNEMTMEKGQCQTTTNVRFHGKYIFGSHTDLGHSYDLLIANMQGDYTCKVVKGFRICTCDTSLCNKEMGSESKSLNDIEAAVSSTAASSSTWPSADQLFYSNDPMLLSTFSRRPEPKTN</sequence>
<dbReference type="EMBL" id="BDGG01000001">
    <property type="protein sequence ID" value="GAU87142.1"/>
    <property type="molecule type" value="Genomic_DNA"/>
</dbReference>
<keyword evidence="2" id="KW-1185">Reference proteome</keyword>
<reference evidence="1 2" key="1">
    <citation type="journal article" date="2016" name="Nat. Commun.">
        <title>Extremotolerant tardigrade genome and improved radiotolerance of human cultured cells by tardigrade-unique protein.</title>
        <authorList>
            <person name="Hashimoto T."/>
            <person name="Horikawa D.D."/>
            <person name="Saito Y."/>
            <person name="Kuwahara H."/>
            <person name="Kozuka-Hata H."/>
            <person name="Shin-I T."/>
            <person name="Minakuchi Y."/>
            <person name="Ohishi K."/>
            <person name="Motoyama A."/>
            <person name="Aizu T."/>
            <person name="Enomoto A."/>
            <person name="Kondo K."/>
            <person name="Tanaka S."/>
            <person name="Hara Y."/>
            <person name="Koshikawa S."/>
            <person name="Sagara H."/>
            <person name="Miura T."/>
            <person name="Yokobori S."/>
            <person name="Miyagawa K."/>
            <person name="Suzuki Y."/>
            <person name="Kubo T."/>
            <person name="Oyama M."/>
            <person name="Kohara Y."/>
            <person name="Fujiyama A."/>
            <person name="Arakawa K."/>
            <person name="Katayama T."/>
            <person name="Toyoda A."/>
            <person name="Kunieda T."/>
        </authorList>
    </citation>
    <scope>NUCLEOTIDE SEQUENCE [LARGE SCALE GENOMIC DNA]</scope>
    <source>
        <strain evidence="1 2">YOKOZUNA-1</strain>
    </source>
</reference>
<comment type="caution">
    <text evidence="1">The sequence shown here is derived from an EMBL/GenBank/DDBJ whole genome shotgun (WGS) entry which is preliminary data.</text>
</comment>
<accession>A0A1D1UHM9</accession>
<dbReference type="AlphaFoldDB" id="A0A1D1UHM9"/>
<name>A0A1D1UHM9_RAMVA</name>
<evidence type="ECO:0000313" key="2">
    <source>
        <dbReference type="Proteomes" id="UP000186922"/>
    </source>
</evidence>
<protein>
    <submittedName>
        <fullName evidence="1">Uncharacterized protein</fullName>
    </submittedName>
</protein>
<dbReference type="Proteomes" id="UP000186922">
    <property type="component" value="Unassembled WGS sequence"/>
</dbReference>
<proteinExistence type="predicted"/>
<evidence type="ECO:0000313" key="1">
    <source>
        <dbReference type="EMBL" id="GAU87142.1"/>
    </source>
</evidence>